<dbReference type="InterPro" id="IPR021109">
    <property type="entry name" value="Peptidase_aspartic_dom_sf"/>
</dbReference>
<keyword evidence="7" id="KW-1015">Disulfide bond</keyword>
<dbReference type="Pfam" id="PF00026">
    <property type="entry name" value="Asp"/>
    <property type="match status" value="1"/>
</dbReference>
<dbReference type="Gene3D" id="1.10.287.410">
    <property type="match status" value="1"/>
</dbReference>
<feature type="domain" description="Peptidase A1" evidence="10">
    <location>
        <begin position="810"/>
        <end position="1129"/>
    </location>
</feature>
<feature type="compositionally biased region" description="Acidic residues" evidence="8">
    <location>
        <begin position="648"/>
        <end position="658"/>
    </location>
</feature>
<evidence type="ECO:0000256" key="9">
    <source>
        <dbReference type="SAM" id="Phobius"/>
    </source>
</evidence>
<feature type="compositionally biased region" description="Basic and acidic residues" evidence="8">
    <location>
        <begin position="659"/>
        <end position="676"/>
    </location>
</feature>
<dbReference type="FunFam" id="2.40.70.10:FF:000115">
    <property type="entry name" value="Lysosomal aspartic protease"/>
    <property type="match status" value="1"/>
</dbReference>
<feature type="compositionally biased region" description="Basic and acidic residues" evidence="8">
    <location>
        <begin position="635"/>
        <end position="647"/>
    </location>
</feature>
<protein>
    <recommendedName>
        <fullName evidence="10">Peptidase A1 domain-containing protein</fullName>
    </recommendedName>
</protein>
<evidence type="ECO:0000259" key="10">
    <source>
        <dbReference type="PROSITE" id="PS51767"/>
    </source>
</evidence>
<evidence type="ECO:0000313" key="12">
    <source>
        <dbReference type="Proteomes" id="UP000663868"/>
    </source>
</evidence>
<keyword evidence="5" id="KW-0378">Hydrolase</keyword>
<feature type="transmembrane region" description="Helical" evidence="9">
    <location>
        <begin position="282"/>
        <end position="304"/>
    </location>
</feature>
<dbReference type="Proteomes" id="UP000663868">
    <property type="component" value="Unassembled WGS sequence"/>
</dbReference>
<keyword evidence="3" id="KW-0645">Protease</keyword>
<keyword evidence="9" id="KW-0472">Membrane</keyword>
<evidence type="ECO:0000256" key="8">
    <source>
        <dbReference type="SAM" id="MobiDB-lite"/>
    </source>
</evidence>
<keyword evidence="9" id="KW-1133">Transmembrane helix</keyword>
<evidence type="ECO:0000256" key="4">
    <source>
        <dbReference type="ARBA" id="ARBA00022750"/>
    </source>
</evidence>
<feature type="region of interest" description="Disordered" evidence="8">
    <location>
        <begin position="605"/>
        <end position="751"/>
    </location>
</feature>
<dbReference type="InterPro" id="IPR033121">
    <property type="entry name" value="PEPTIDASE_A1"/>
</dbReference>
<feature type="disulfide bond" evidence="7">
    <location>
        <begin position="841"/>
        <end position="845"/>
    </location>
</feature>
<feature type="active site" evidence="6">
    <location>
        <position position="1013"/>
    </location>
</feature>
<evidence type="ECO:0000256" key="3">
    <source>
        <dbReference type="ARBA" id="ARBA00022670"/>
    </source>
</evidence>
<feature type="transmembrane region" description="Helical" evidence="9">
    <location>
        <begin position="423"/>
        <end position="446"/>
    </location>
</feature>
<dbReference type="Gene3D" id="3.40.50.1820">
    <property type="entry name" value="alpha/beta hydrolase"/>
    <property type="match status" value="2"/>
</dbReference>
<accession>A0A819UBH3</accession>
<dbReference type="Gene3D" id="2.40.70.10">
    <property type="entry name" value="Acid Proteases"/>
    <property type="match status" value="2"/>
</dbReference>
<dbReference type="CDD" id="cd05471">
    <property type="entry name" value="pepsin_like"/>
    <property type="match status" value="1"/>
</dbReference>
<dbReference type="GO" id="GO:0004190">
    <property type="term" value="F:aspartic-type endopeptidase activity"/>
    <property type="evidence" value="ECO:0007669"/>
    <property type="project" value="UniProtKB-KW"/>
</dbReference>
<dbReference type="PANTHER" id="PTHR47966:SF51">
    <property type="entry name" value="BETA-SITE APP-CLEAVING ENZYME, ISOFORM A-RELATED"/>
    <property type="match status" value="1"/>
</dbReference>
<dbReference type="PROSITE" id="PS51767">
    <property type="entry name" value="PEPTIDASE_A1"/>
    <property type="match status" value="1"/>
</dbReference>
<keyword evidence="9" id="KW-0812">Transmembrane</keyword>
<gene>
    <name evidence="11" type="ORF">KXQ929_LOCUS34012</name>
</gene>
<evidence type="ECO:0000256" key="7">
    <source>
        <dbReference type="PIRSR" id="PIRSR601461-2"/>
    </source>
</evidence>
<dbReference type="InterPro" id="IPR029058">
    <property type="entry name" value="AB_hydrolase_fold"/>
</dbReference>
<dbReference type="Pfam" id="PF00450">
    <property type="entry name" value="Peptidase_S10"/>
    <property type="match status" value="1"/>
</dbReference>
<dbReference type="GO" id="GO:0004185">
    <property type="term" value="F:serine-type carboxypeptidase activity"/>
    <property type="evidence" value="ECO:0007669"/>
    <property type="project" value="InterPro"/>
</dbReference>
<dbReference type="AlphaFoldDB" id="A0A819UBH3"/>
<feature type="compositionally biased region" description="Basic residues" evidence="8">
    <location>
        <begin position="682"/>
        <end position="697"/>
    </location>
</feature>
<reference evidence="11" key="1">
    <citation type="submission" date="2021-02" db="EMBL/GenBank/DDBJ databases">
        <authorList>
            <person name="Nowell W R."/>
        </authorList>
    </citation>
    <scope>NUCLEOTIDE SEQUENCE</scope>
</reference>
<dbReference type="GO" id="GO:0006508">
    <property type="term" value="P:proteolysis"/>
    <property type="evidence" value="ECO:0007669"/>
    <property type="project" value="UniProtKB-KW"/>
</dbReference>
<evidence type="ECO:0000256" key="6">
    <source>
        <dbReference type="PIRSR" id="PIRSR601461-1"/>
    </source>
</evidence>
<evidence type="ECO:0000313" key="11">
    <source>
        <dbReference type="EMBL" id="CAF4091975.1"/>
    </source>
</evidence>
<organism evidence="11 12">
    <name type="scientific">Adineta steineri</name>
    <dbReference type="NCBI Taxonomy" id="433720"/>
    <lineage>
        <taxon>Eukaryota</taxon>
        <taxon>Metazoa</taxon>
        <taxon>Spiralia</taxon>
        <taxon>Gnathifera</taxon>
        <taxon>Rotifera</taxon>
        <taxon>Eurotatoria</taxon>
        <taxon>Bdelloidea</taxon>
        <taxon>Adinetida</taxon>
        <taxon>Adinetidae</taxon>
        <taxon>Adineta</taxon>
    </lineage>
</organism>
<keyword evidence="4" id="KW-0064">Aspartyl protease</keyword>
<comment type="caution">
    <text evidence="11">The sequence shown here is derived from an EMBL/GenBank/DDBJ whole genome shotgun (WGS) entry which is preliminary data.</text>
</comment>
<dbReference type="EMBL" id="CAJOBB010004508">
    <property type="protein sequence ID" value="CAF4091975.1"/>
    <property type="molecule type" value="Genomic_DNA"/>
</dbReference>
<name>A0A819UBH3_9BILA</name>
<dbReference type="InterPro" id="IPR001461">
    <property type="entry name" value="Aspartic_peptidase_A1"/>
</dbReference>
<dbReference type="InterPro" id="IPR001563">
    <property type="entry name" value="Peptidase_S10"/>
</dbReference>
<evidence type="ECO:0000256" key="5">
    <source>
        <dbReference type="ARBA" id="ARBA00022801"/>
    </source>
</evidence>
<dbReference type="SUPFAM" id="SSF53474">
    <property type="entry name" value="alpha/beta-Hydrolases"/>
    <property type="match status" value="1"/>
</dbReference>
<evidence type="ECO:0000256" key="2">
    <source>
        <dbReference type="ARBA" id="ARBA00009431"/>
    </source>
</evidence>
<feature type="active site" evidence="6">
    <location>
        <position position="828"/>
    </location>
</feature>
<proteinExistence type="inferred from homology"/>
<evidence type="ECO:0000256" key="1">
    <source>
        <dbReference type="ARBA" id="ARBA00007447"/>
    </source>
</evidence>
<comment type="similarity">
    <text evidence="1">Belongs to the peptidase A1 family.</text>
</comment>
<dbReference type="InterPro" id="IPR034164">
    <property type="entry name" value="Pepsin-like_dom"/>
</dbReference>
<sequence length="1148" mass="129378">MIENDGSWHLYTNLLFVDQPVGTGFSTIDTDSFIHELDEMANQFLSFLDQYIKVFPELLENDIYLAGESFAGQYIPYIAKAILEQRSALKLRGLLIGNGLIDPVTIYKSYLPFAVANNLIIKNSNLYDRINIEVKQCEEALSKQNTFTASHSKPSIILLPDLLQQIPIILYSGEYDLLCNHWAIEAMIDGLIWNNGTGFDFNNGTLSPKDSWIVDGESAGLIRSARNLTYMLFYGASHMVPYDYPRRSRFMLHQFIQLDLISFPDTTTRKNIEVSTRLTRHIAFSVLIVIIVILALIGLIWCFVLKRHPTRLPTPLNIIRELRPKTSNVEQPKSMACLLLNDSNTNLHVADSETFYRTYGLDCTMNSVYSLTSSHDEPDVNDLELQDMRIDDEKSPTMSKMKYEQDQLSQQRRWKHAVLSTRVIRICLIVLLAFVVCGSIIGYSVYHISENHDTYAVEDQNEDNDDNQNEQLPQLRSYSNYEKRNPSGVIGHIDLYFRRSIGGGSRRSLQRISFPVARYNHRQLPLRDSFISFMPWTSIFADRRSRHTFIYSKSSVYVIPPLINRYGKRFSIAELIAAGYASFYSNGKRPSENFDIITIYQPSPLSGSRIPKINPRTGGFTDGMHTNYGSFSSSRYEEQEINIAHDSESEEDEEEEKEENTKHYSSKDSYNSDERPQPPSRSRSRPRYPRPSRRPVHSTRSTSTTTRSTRTTTRSTSTTTRPTRTTKRSSTATTTMNSCIGLPDISENSDNNKLKRIPIHKRKHRCGKNVNSDECHHWHSTIIQRALKKHSVTRKTANLTLIDDLFGQYWVGLVTVGTPGQPFYVLPDIGSADFWIPGPACGNLCGGTHVFNPNASSTYVSWDKDFFLSYINGASVNGTFANDTVDIGGISISHQPFAIVNSAIGVAGVEFDGILGMAYPADTEAGENPVIFSMYLAGKLKLPIFTFWFEPVPTGSDTGELILGSYDTTKFVGCFTYVPVSLQRHWQFIADSISLSVGSNTTTIATSFSAALDSGTSLAFIGPVAYVNNILEMLEAVFDPNMGLYAIDCHTKPLSTFPNITLTISGVPFLLTAPMYTLVFGNSSSYTCYILIQGLDVPDEDTDIWIFGTFFMNRFYTIFDMQKNRIGLARSSLYSVIQTEPIPLSAIQ</sequence>
<comment type="similarity">
    <text evidence="2">Belongs to the peptidase S10 family.</text>
</comment>
<dbReference type="SUPFAM" id="SSF50630">
    <property type="entry name" value="Acid proteases"/>
    <property type="match status" value="1"/>
</dbReference>
<dbReference type="PRINTS" id="PR00724">
    <property type="entry name" value="CRBOXYPTASEC"/>
</dbReference>
<feature type="compositionally biased region" description="Low complexity" evidence="8">
    <location>
        <begin position="698"/>
        <end position="735"/>
    </location>
</feature>
<dbReference type="PANTHER" id="PTHR47966">
    <property type="entry name" value="BETA-SITE APP-CLEAVING ENZYME, ISOFORM A-RELATED"/>
    <property type="match status" value="1"/>
</dbReference>